<evidence type="ECO:0000256" key="7">
    <source>
        <dbReference type="ARBA" id="ARBA00023080"/>
    </source>
</evidence>
<dbReference type="EC" id="3.6.1.66" evidence="10"/>
<gene>
    <name evidence="13" type="primary">rdgB</name>
    <name evidence="13" type="ORF">FCK90_01260</name>
</gene>
<feature type="compositionally biased region" description="Low complexity" evidence="12">
    <location>
        <begin position="8"/>
        <end position="18"/>
    </location>
</feature>
<dbReference type="GO" id="GO:0036222">
    <property type="term" value="F:XTP diphosphatase activity"/>
    <property type="evidence" value="ECO:0007669"/>
    <property type="project" value="UniProtKB-UniRule"/>
</dbReference>
<keyword evidence="7 10" id="KW-0546">Nucleotide metabolism</keyword>
<dbReference type="SUPFAM" id="SSF52972">
    <property type="entry name" value="ITPase-like"/>
    <property type="match status" value="1"/>
</dbReference>
<keyword evidence="3 10" id="KW-0479">Metal-binding</keyword>
<dbReference type="GO" id="GO:0046872">
    <property type="term" value="F:metal ion binding"/>
    <property type="evidence" value="ECO:0007669"/>
    <property type="project" value="UniProtKB-KW"/>
</dbReference>
<dbReference type="InterPro" id="IPR029001">
    <property type="entry name" value="ITPase-like_fam"/>
</dbReference>
<feature type="binding site" evidence="10">
    <location>
        <position position="97"/>
    </location>
    <ligand>
        <name>substrate</name>
    </ligand>
</feature>
<evidence type="ECO:0000256" key="3">
    <source>
        <dbReference type="ARBA" id="ARBA00022723"/>
    </source>
</evidence>
<organism evidence="13 14">
    <name type="scientific">Kocuria coralli</name>
    <dbReference type="NCBI Taxonomy" id="1461025"/>
    <lineage>
        <taxon>Bacteria</taxon>
        <taxon>Bacillati</taxon>
        <taxon>Actinomycetota</taxon>
        <taxon>Actinomycetes</taxon>
        <taxon>Micrococcales</taxon>
        <taxon>Micrococcaceae</taxon>
        <taxon>Kocuria</taxon>
    </lineage>
</organism>
<evidence type="ECO:0000256" key="4">
    <source>
        <dbReference type="ARBA" id="ARBA00022741"/>
    </source>
</evidence>
<dbReference type="GO" id="GO:0036220">
    <property type="term" value="F:ITP diphosphatase activity"/>
    <property type="evidence" value="ECO:0007669"/>
    <property type="project" value="UniProtKB-UniRule"/>
</dbReference>
<comment type="catalytic activity">
    <reaction evidence="9 10">
        <text>XTP + H2O = XMP + diphosphate + H(+)</text>
        <dbReference type="Rhea" id="RHEA:28610"/>
        <dbReference type="ChEBI" id="CHEBI:15377"/>
        <dbReference type="ChEBI" id="CHEBI:15378"/>
        <dbReference type="ChEBI" id="CHEBI:33019"/>
        <dbReference type="ChEBI" id="CHEBI:57464"/>
        <dbReference type="ChEBI" id="CHEBI:61314"/>
        <dbReference type="EC" id="3.6.1.66"/>
    </reaction>
</comment>
<comment type="function">
    <text evidence="10">Pyrophosphatase that catalyzes the hydrolysis of nucleoside triphosphates to their monophosphate derivatives, with a high preference for the non-canonical purine nucleotides XTP (xanthosine triphosphate), dITP (deoxyinosine triphosphate) and ITP. Seems to function as a house-cleaning enzyme that removes non-canonical purine nucleotides from the nucleotide pool, thus preventing their incorporation into DNA/RNA and avoiding chromosomal lesions.</text>
</comment>
<evidence type="ECO:0000256" key="10">
    <source>
        <dbReference type="HAMAP-Rule" id="MF_01405"/>
    </source>
</evidence>
<keyword evidence="5 10" id="KW-0378">Hydrolase</keyword>
<keyword evidence="14" id="KW-1185">Reference proteome</keyword>
<dbReference type="Gene3D" id="3.90.950.10">
    <property type="match status" value="1"/>
</dbReference>
<feature type="active site" description="Proton acceptor" evidence="10">
    <location>
        <position position="96"/>
    </location>
</feature>
<dbReference type="GO" id="GO:0009146">
    <property type="term" value="P:purine nucleoside triphosphate catabolic process"/>
    <property type="evidence" value="ECO:0007669"/>
    <property type="project" value="UniProtKB-UniRule"/>
</dbReference>
<feature type="binding site" evidence="10">
    <location>
        <begin position="207"/>
        <end position="208"/>
    </location>
    <ligand>
        <name>substrate</name>
    </ligand>
</feature>
<comment type="cofactor">
    <cofactor evidence="10">
        <name>Mg(2+)</name>
        <dbReference type="ChEBI" id="CHEBI:18420"/>
    </cofactor>
    <text evidence="10">Binds 1 Mg(2+) ion per subunit.</text>
</comment>
<evidence type="ECO:0000256" key="5">
    <source>
        <dbReference type="ARBA" id="ARBA00022801"/>
    </source>
</evidence>
<reference evidence="13 14" key="1">
    <citation type="submission" date="2019-05" db="EMBL/GenBank/DDBJ databases">
        <title>Kocuria coralli sp. nov., a novel actinobacterium isolated from coral reef seawater.</title>
        <authorList>
            <person name="Li J."/>
        </authorList>
    </citation>
    <scope>NUCLEOTIDE SEQUENCE [LARGE SCALE GENOMIC DNA]</scope>
    <source>
        <strain evidence="13 14">SCSIO 13007</strain>
    </source>
</reference>
<dbReference type="RefSeq" id="WP_158032478.1">
    <property type="nucleotide sequence ID" value="NZ_ML708610.1"/>
</dbReference>
<feature type="binding site" evidence="10">
    <location>
        <begin position="30"/>
        <end position="35"/>
    </location>
    <ligand>
        <name>substrate</name>
    </ligand>
</feature>
<keyword evidence="4 10" id="KW-0547">Nucleotide-binding</keyword>
<evidence type="ECO:0000256" key="2">
    <source>
        <dbReference type="ARBA" id="ARBA00011738"/>
    </source>
</evidence>
<comment type="caution">
    <text evidence="13">The sequence shown here is derived from an EMBL/GenBank/DDBJ whole genome shotgun (WGS) entry which is preliminary data.</text>
</comment>
<sequence>MPDPRTDGPPQGGEEPSPSARPGARLVLATHNRGKLAELRRMVADAVPHLDQDAVVDLGSLGVDPAVEDGTTFEANALIKARAAAAASGLPVVADDSGLAVDVLGGAPGIFSARWSGRHGDDRANLELLLAQLGDISDEHRGAGFVCAAALVTPGGYEHVETGSLRGSLLREPVGDGGFGYDPVLRPEGLEVSCAQLTGEEKNAISHRGQAIRALIPYIVRVLEAPVPEHPGGGAGESAPW</sequence>
<dbReference type="CDD" id="cd00515">
    <property type="entry name" value="HAM1"/>
    <property type="match status" value="1"/>
</dbReference>
<comment type="catalytic activity">
    <reaction evidence="8 10">
        <text>dITP + H2O = dIMP + diphosphate + H(+)</text>
        <dbReference type="Rhea" id="RHEA:28342"/>
        <dbReference type="ChEBI" id="CHEBI:15377"/>
        <dbReference type="ChEBI" id="CHEBI:15378"/>
        <dbReference type="ChEBI" id="CHEBI:33019"/>
        <dbReference type="ChEBI" id="CHEBI:61194"/>
        <dbReference type="ChEBI" id="CHEBI:61382"/>
        <dbReference type="EC" id="3.6.1.66"/>
    </reaction>
</comment>
<evidence type="ECO:0000313" key="14">
    <source>
        <dbReference type="Proteomes" id="UP000325957"/>
    </source>
</evidence>
<dbReference type="EMBL" id="SZWF01000001">
    <property type="protein sequence ID" value="KAA9395672.1"/>
    <property type="molecule type" value="Genomic_DNA"/>
</dbReference>
<dbReference type="Pfam" id="PF01725">
    <property type="entry name" value="Ham1p_like"/>
    <property type="match status" value="1"/>
</dbReference>
<keyword evidence="6 10" id="KW-0460">Magnesium</keyword>
<dbReference type="InterPro" id="IPR020922">
    <property type="entry name" value="dITP/XTP_pyrophosphatase"/>
</dbReference>
<dbReference type="GO" id="GO:0005829">
    <property type="term" value="C:cytosol"/>
    <property type="evidence" value="ECO:0007669"/>
    <property type="project" value="TreeGrafter"/>
</dbReference>
<feature type="binding site" evidence="10">
    <location>
        <begin position="179"/>
        <end position="182"/>
    </location>
    <ligand>
        <name>substrate</name>
    </ligand>
</feature>
<dbReference type="PANTHER" id="PTHR11067:SF9">
    <property type="entry name" value="INOSINE TRIPHOSPHATE PYROPHOSPHATASE"/>
    <property type="match status" value="1"/>
</dbReference>
<evidence type="ECO:0000256" key="9">
    <source>
        <dbReference type="ARBA" id="ARBA00052017"/>
    </source>
</evidence>
<comment type="similarity">
    <text evidence="1 10 11">Belongs to the HAM1 NTPase family.</text>
</comment>
<dbReference type="NCBIfam" id="TIGR00042">
    <property type="entry name" value="RdgB/HAM1 family non-canonical purine NTP pyrophosphatase"/>
    <property type="match status" value="1"/>
</dbReference>
<dbReference type="Proteomes" id="UP000325957">
    <property type="component" value="Unassembled WGS sequence"/>
</dbReference>
<comment type="catalytic activity">
    <reaction evidence="10">
        <text>ITP + H2O = IMP + diphosphate + H(+)</text>
        <dbReference type="Rhea" id="RHEA:29399"/>
        <dbReference type="ChEBI" id="CHEBI:15377"/>
        <dbReference type="ChEBI" id="CHEBI:15378"/>
        <dbReference type="ChEBI" id="CHEBI:33019"/>
        <dbReference type="ChEBI" id="CHEBI:58053"/>
        <dbReference type="ChEBI" id="CHEBI:61402"/>
        <dbReference type="EC" id="3.6.1.66"/>
    </reaction>
</comment>
<evidence type="ECO:0000256" key="1">
    <source>
        <dbReference type="ARBA" id="ARBA00008023"/>
    </source>
</evidence>
<dbReference type="GO" id="GO:0035870">
    <property type="term" value="F:dITP diphosphatase activity"/>
    <property type="evidence" value="ECO:0007669"/>
    <property type="project" value="UniProtKB-UniRule"/>
</dbReference>
<evidence type="ECO:0000313" key="13">
    <source>
        <dbReference type="EMBL" id="KAA9395672.1"/>
    </source>
</evidence>
<protein>
    <recommendedName>
        <fullName evidence="10">dITP/XTP pyrophosphatase</fullName>
        <ecNumber evidence="10">3.6.1.66</ecNumber>
    </recommendedName>
    <alternativeName>
        <fullName evidence="10">Non-canonical purine NTP pyrophosphatase</fullName>
    </alternativeName>
    <alternativeName>
        <fullName evidence="10">Non-standard purine NTP pyrophosphatase</fullName>
    </alternativeName>
    <alternativeName>
        <fullName evidence="10">Nucleoside-triphosphate diphosphatase</fullName>
    </alternativeName>
    <alternativeName>
        <fullName evidence="10">Nucleoside-triphosphate pyrophosphatase</fullName>
        <shortName evidence="10">NTPase</shortName>
    </alternativeName>
</protein>
<dbReference type="GO" id="GO:0000166">
    <property type="term" value="F:nucleotide binding"/>
    <property type="evidence" value="ECO:0007669"/>
    <property type="project" value="UniProtKB-KW"/>
</dbReference>
<evidence type="ECO:0000256" key="8">
    <source>
        <dbReference type="ARBA" id="ARBA00051875"/>
    </source>
</evidence>
<evidence type="ECO:0000256" key="11">
    <source>
        <dbReference type="RuleBase" id="RU003781"/>
    </source>
</evidence>
<dbReference type="AlphaFoldDB" id="A0A5J5L1B8"/>
<dbReference type="HAMAP" id="MF_01405">
    <property type="entry name" value="Non_canon_purine_NTPase"/>
    <property type="match status" value="1"/>
</dbReference>
<dbReference type="PANTHER" id="PTHR11067">
    <property type="entry name" value="INOSINE TRIPHOSPHATE PYROPHOSPHATASE/HAM1 PROTEIN"/>
    <property type="match status" value="1"/>
</dbReference>
<feature type="region of interest" description="Disordered" evidence="12">
    <location>
        <begin position="1"/>
        <end position="22"/>
    </location>
</feature>
<comment type="subunit">
    <text evidence="2 10">Homodimer.</text>
</comment>
<comment type="caution">
    <text evidence="10">Lacks conserved residue(s) required for the propagation of feature annotation.</text>
</comment>
<name>A0A5J5L1B8_9MICC</name>
<evidence type="ECO:0000256" key="6">
    <source>
        <dbReference type="ARBA" id="ARBA00022842"/>
    </source>
</evidence>
<dbReference type="GO" id="GO:0009117">
    <property type="term" value="P:nucleotide metabolic process"/>
    <property type="evidence" value="ECO:0007669"/>
    <property type="project" value="UniProtKB-KW"/>
</dbReference>
<dbReference type="GO" id="GO:0017111">
    <property type="term" value="F:ribonucleoside triphosphate phosphatase activity"/>
    <property type="evidence" value="ECO:0007669"/>
    <property type="project" value="InterPro"/>
</dbReference>
<accession>A0A5J5L1B8</accession>
<feature type="binding site" evidence="10">
    <location>
        <position position="202"/>
    </location>
    <ligand>
        <name>substrate</name>
    </ligand>
</feature>
<evidence type="ECO:0000256" key="12">
    <source>
        <dbReference type="SAM" id="MobiDB-lite"/>
    </source>
</evidence>
<dbReference type="FunFam" id="3.90.950.10:FF:000001">
    <property type="entry name" value="dITP/XTP pyrophosphatase"/>
    <property type="match status" value="1"/>
</dbReference>
<feature type="binding site" evidence="10">
    <location>
        <position position="96"/>
    </location>
    <ligand>
        <name>Mg(2+)</name>
        <dbReference type="ChEBI" id="CHEBI:18420"/>
    </ligand>
</feature>
<dbReference type="OrthoDB" id="9807456at2"/>
<dbReference type="InterPro" id="IPR002637">
    <property type="entry name" value="RdgB/HAM1"/>
</dbReference>
<proteinExistence type="inferred from homology"/>